<protein>
    <submittedName>
        <fullName evidence="1">Uncharacterized protein</fullName>
    </submittedName>
</protein>
<gene>
    <name evidence="1" type="ORF">GZ085_08160</name>
</gene>
<name>A0A7C9K332_9PROT</name>
<sequence length="50" mass="5670">MPAPITHSLRTVTTLYYFQRGRRFSYQINAAGKLDIAIDRGTGQFSYESA</sequence>
<reference evidence="1 2" key="1">
    <citation type="submission" date="2019-09" db="EMBL/GenBank/DDBJ databases">
        <title>H2 Metabolism Revealed by Metagenomic Analysis in Subglacial Sediment of East Antarctica.</title>
        <authorList>
            <person name="Yang Z."/>
            <person name="Zhang Y."/>
            <person name="Lv Y."/>
            <person name="Yan W."/>
            <person name="Xiao X."/>
            <person name="Sun B."/>
            <person name="Ma H."/>
        </authorList>
    </citation>
    <scope>NUCLEOTIDE SEQUENCE [LARGE SCALE GENOMIC DNA]</scope>
    <source>
        <strain evidence="1">Bin2_2</strain>
    </source>
</reference>
<evidence type="ECO:0000313" key="1">
    <source>
        <dbReference type="EMBL" id="NDP48351.1"/>
    </source>
</evidence>
<dbReference type="EMBL" id="JAAFGW010000106">
    <property type="protein sequence ID" value="NDP48351.1"/>
    <property type="molecule type" value="Genomic_DNA"/>
</dbReference>
<dbReference type="Proteomes" id="UP000483432">
    <property type="component" value="Unassembled WGS sequence"/>
</dbReference>
<evidence type="ECO:0000313" key="2">
    <source>
        <dbReference type="Proteomes" id="UP000483432"/>
    </source>
</evidence>
<organism evidence="1 2">
    <name type="scientific">Sulfuriferula multivorans</name>
    <dbReference type="NCBI Taxonomy" id="1559896"/>
    <lineage>
        <taxon>Bacteria</taxon>
        <taxon>Pseudomonadati</taxon>
        <taxon>Pseudomonadota</taxon>
        <taxon>Betaproteobacteria</taxon>
        <taxon>Nitrosomonadales</taxon>
        <taxon>Sulfuricellaceae</taxon>
        <taxon>Sulfuriferula</taxon>
    </lineage>
</organism>
<dbReference type="AlphaFoldDB" id="A0A7C9K332"/>
<comment type="caution">
    <text evidence="1">The sequence shown here is derived from an EMBL/GenBank/DDBJ whole genome shotgun (WGS) entry which is preliminary data.</text>
</comment>
<proteinExistence type="predicted"/>
<accession>A0A7C9K332</accession>